<dbReference type="OrthoDB" id="3251489at2759"/>
<gene>
    <name evidence="1" type="ORF">MVEN_02018500</name>
</gene>
<keyword evidence="2" id="KW-1185">Reference proteome</keyword>
<reference evidence="1" key="1">
    <citation type="submission" date="2020-05" db="EMBL/GenBank/DDBJ databases">
        <title>Mycena genomes resolve the evolution of fungal bioluminescence.</title>
        <authorList>
            <person name="Tsai I.J."/>
        </authorList>
    </citation>
    <scope>NUCLEOTIDE SEQUENCE</scope>
    <source>
        <strain evidence="1">CCC161011</strain>
    </source>
</reference>
<dbReference type="Proteomes" id="UP000620124">
    <property type="component" value="Unassembled WGS sequence"/>
</dbReference>
<dbReference type="AlphaFoldDB" id="A0A8H6XCF0"/>
<sequence>MQIPHLSSGVFLAHQRQFLSFREHQHLTPTNEGSCIDSSGVEQVPVFSRTSISSSSGDIAEVHPDYPKGGTLFAAFPVELQVEVFLQFCEIFPAIGKATEGPPLLLRICRAWTELVFRTPQLWTSFTLDLRSLPGPNQTAFLISATKGWLNRSRDLPLSFRLHYPVLVDTASTELMQCILASFPRWRDATLHVPTACLLPLRGVTHGRSSCLRTFSLQTFGNSSPIVLKDLGIIGTQVTELDLSIVPIPTLDECLHILKECVNLRRCSMNAIPLFSSDGLEPLSLQDLEHLQLNIFRRSLSQPTSDPFLAFLHSLFLPALQFLRISWNWNTSQAPRWSNVSSNRFVEFLEQLSGHLETLHVENLPLDAGQIFDFHKVVPSLQCLSIVPKGGREVRYL</sequence>
<accession>A0A8H6XCF0</accession>
<proteinExistence type="predicted"/>
<organism evidence="1 2">
    <name type="scientific">Mycena venus</name>
    <dbReference type="NCBI Taxonomy" id="2733690"/>
    <lineage>
        <taxon>Eukaryota</taxon>
        <taxon>Fungi</taxon>
        <taxon>Dikarya</taxon>
        <taxon>Basidiomycota</taxon>
        <taxon>Agaricomycotina</taxon>
        <taxon>Agaricomycetes</taxon>
        <taxon>Agaricomycetidae</taxon>
        <taxon>Agaricales</taxon>
        <taxon>Marasmiineae</taxon>
        <taxon>Mycenaceae</taxon>
        <taxon>Mycena</taxon>
    </lineage>
</organism>
<comment type="caution">
    <text evidence="1">The sequence shown here is derived from an EMBL/GenBank/DDBJ whole genome shotgun (WGS) entry which is preliminary data.</text>
</comment>
<dbReference type="InterPro" id="IPR032675">
    <property type="entry name" value="LRR_dom_sf"/>
</dbReference>
<evidence type="ECO:0008006" key="3">
    <source>
        <dbReference type="Google" id="ProtNLM"/>
    </source>
</evidence>
<evidence type="ECO:0000313" key="1">
    <source>
        <dbReference type="EMBL" id="KAF7337951.1"/>
    </source>
</evidence>
<protein>
    <recommendedName>
        <fullName evidence="3">F-box domain-containing protein</fullName>
    </recommendedName>
</protein>
<name>A0A8H6XCF0_9AGAR</name>
<dbReference type="EMBL" id="JACAZI010000021">
    <property type="protein sequence ID" value="KAF7337951.1"/>
    <property type="molecule type" value="Genomic_DNA"/>
</dbReference>
<dbReference type="Gene3D" id="3.80.10.10">
    <property type="entry name" value="Ribonuclease Inhibitor"/>
    <property type="match status" value="1"/>
</dbReference>
<evidence type="ECO:0000313" key="2">
    <source>
        <dbReference type="Proteomes" id="UP000620124"/>
    </source>
</evidence>